<evidence type="ECO:0000313" key="9">
    <source>
        <dbReference type="EMBL" id="KAF2233138.1"/>
    </source>
</evidence>
<dbReference type="Proteomes" id="UP000800092">
    <property type="component" value="Unassembled WGS sequence"/>
</dbReference>
<evidence type="ECO:0000256" key="1">
    <source>
        <dbReference type="ARBA" id="ARBA00004141"/>
    </source>
</evidence>
<name>A0A6A6H5P3_VIRVR</name>
<evidence type="ECO:0000259" key="8">
    <source>
        <dbReference type="Pfam" id="PF20684"/>
    </source>
</evidence>
<proteinExistence type="inferred from homology"/>
<evidence type="ECO:0000256" key="2">
    <source>
        <dbReference type="ARBA" id="ARBA00022692"/>
    </source>
</evidence>
<dbReference type="PANTHER" id="PTHR33048:SF19">
    <property type="entry name" value="MEMBRANE PROTEIN PTH11-LIKE, PUTATIVE (AFU_ORTHOLOGUE AFUA_1G14080)-RELATED"/>
    <property type="match status" value="1"/>
</dbReference>
<evidence type="ECO:0000256" key="6">
    <source>
        <dbReference type="SAM" id="MobiDB-lite"/>
    </source>
</evidence>
<feature type="transmembrane region" description="Helical" evidence="7">
    <location>
        <begin position="94"/>
        <end position="117"/>
    </location>
</feature>
<evidence type="ECO:0000256" key="7">
    <source>
        <dbReference type="SAM" id="Phobius"/>
    </source>
</evidence>
<comment type="similarity">
    <text evidence="5">Belongs to the SAT4 family.</text>
</comment>
<dbReference type="Pfam" id="PF20684">
    <property type="entry name" value="Fung_rhodopsin"/>
    <property type="match status" value="1"/>
</dbReference>
<feature type="compositionally biased region" description="Polar residues" evidence="6">
    <location>
        <begin position="289"/>
        <end position="304"/>
    </location>
</feature>
<feature type="transmembrane region" description="Helical" evidence="7">
    <location>
        <begin position="252"/>
        <end position="273"/>
    </location>
</feature>
<gene>
    <name evidence="9" type="ORF">EV356DRAFT_432121</name>
</gene>
<feature type="region of interest" description="Disordered" evidence="6">
    <location>
        <begin position="363"/>
        <end position="385"/>
    </location>
</feature>
<organism evidence="9 10">
    <name type="scientific">Viridothelium virens</name>
    <name type="common">Speckled blister lichen</name>
    <name type="synonym">Trypethelium virens</name>
    <dbReference type="NCBI Taxonomy" id="1048519"/>
    <lineage>
        <taxon>Eukaryota</taxon>
        <taxon>Fungi</taxon>
        <taxon>Dikarya</taxon>
        <taxon>Ascomycota</taxon>
        <taxon>Pezizomycotina</taxon>
        <taxon>Dothideomycetes</taxon>
        <taxon>Dothideomycetes incertae sedis</taxon>
        <taxon>Trypetheliales</taxon>
        <taxon>Trypetheliaceae</taxon>
        <taxon>Viridothelium</taxon>
    </lineage>
</organism>
<feature type="non-terminal residue" evidence="9">
    <location>
        <position position="1"/>
    </location>
</feature>
<feature type="non-terminal residue" evidence="9">
    <location>
        <position position="442"/>
    </location>
</feature>
<feature type="region of interest" description="Disordered" evidence="6">
    <location>
        <begin position="289"/>
        <end position="333"/>
    </location>
</feature>
<feature type="transmembrane region" description="Helical" evidence="7">
    <location>
        <begin position="218"/>
        <end position="240"/>
    </location>
</feature>
<feature type="transmembrane region" description="Helical" evidence="7">
    <location>
        <begin position="138"/>
        <end position="157"/>
    </location>
</feature>
<feature type="domain" description="Rhodopsin" evidence="8">
    <location>
        <begin position="35"/>
        <end position="256"/>
    </location>
</feature>
<evidence type="ECO:0000256" key="3">
    <source>
        <dbReference type="ARBA" id="ARBA00022989"/>
    </source>
</evidence>
<keyword evidence="4 7" id="KW-0472">Membrane</keyword>
<feature type="transmembrane region" description="Helical" evidence="7">
    <location>
        <begin position="20"/>
        <end position="42"/>
    </location>
</feature>
<evidence type="ECO:0000256" key="4">
    <source>
        <dbReference type="ARBA" id="ARBA00023136"/>
    </source>
</evidence>
<keyword evidence="3 7" id="KW-1133">Transmembrane helix</keyword>
<feature type="compositionally biased region" description="Basic and acidic residues" evidence="6">
    <location>
        <begin position="305"/>
        <end position="327"/>
    </location>
</feature>
<dbReference type="InterPro" id="IPR049326">
    <property type="entry name" value="Rhodopsin_dom_fungi"/>
</dbReference>
<dbReference type="GO" id="GO:0016020">
    <property type="term" value="C:membrane"/>
    <property type="evidence" value="ECO:0007669"/>
    <property type="project" value="UniProtKB-SubCell"/>
</dbReference>
<keyword evidence="10" id="KW-1185">Reference proteome</keyword>
<evidence type="ECO:0000313" key="10">
    <source>
        <dbReference type="Proteomes" id="UP000800092"/>
    </source>
</evidence>
<dbReference type="EMBL" id="ML991809">
    <property type="protein sequence ID" value="KAF2233138.1"/>
    <property type="molecule type" value="Genomic_DNA"/>
</dbReference>
<dbReference type="OrthoDB" id="5398233at2759"/>
<dbReference type="AlphaFoldDB" id="A0A6A6H5P3"/>
<dbReference type="PANTHER" id="PTHR33048">
    <property type="entry name" value="PTH11-LIKE INTEGRAL MEMBRANE PROTEIN (AFU_ORTHOLOGUE AFUA_5G11245)"/>
    <property type="match status" value="1"/>
</dbReference>
<keyword evidence="2 7" id="KW-0812">Transmembrane</keyword>
<dbReference type="InterPro" id="IPR052337">
    <property type="entry name" value="SAT4-like"/>
</dbReference>
<reference evidence="9" key="1">
    <citation type="journal article" date="2020" name="Stud. Mycol.">
        <title>101 Dothideomycetes genomes: a test case for predicting lifestyles and emergence of pathogens.</title>
        <authorList>
            <person name="Haridas S."/>
            <person name="Albert R."/>
            <person name="Binder M."/>
            <person name="Bloem J."/>
            <person name="Labutti K."/>
            <person name="Salamov A."/>
            <person name="Andreopoulos B."/>
            <person name="Baker S."/>
            <person name="Barry K."/>
            <person name="Bills G."/>
            <person name="Bluhm B."/>
            <person name="Cannon C."/>
            <person name="Castanera R."/>
            <person name="Culley D."/>
            <person name="Daum C."/>
            <person name="Ezra D."/>
            <person name="Gonzalez J."/>
            <person name="Henrissat B."/>
            <person name="Kuo A."/>
            <person name="Liang C."/>
            <person name="Lipzen A."/>
            <person name="Lutzoni F."/>
            <person name="Magnuson J."/>
            <person name="Mondo S."/>
            <person name="Nolan M."/>
            <person name="Ohm R."/>
            <person name="Pangilinan J."/>
            <person name="Park H.-J."/>
            <person name="Ramirez L."/>
            <person name="Alfaro M."/>
            <person name="Sun H."/>
            <person name="Tritt A."/>
            <person name="Yoshinaga Y."/>
            <person name="Zwiers L.-H."/>
            <person name="Turgeon B."/>
            <person name="Goodwin S."/>
            <person name="Spatafora J."/>
            <person name="Crous P."/>
            <person name="Grigoriev I."/>
        </authorList>
    </citation>
    <scope>NUCLEOTIDE SEQUENCE</scope>
    <source>
        <strain evidence="9">Tuck. ex Michener</strain>
    </source>
</reference>
<feature type="transmembrane region" description="Helical" evidence="7">
    <location>
        <begin position="54"/>
        <end position="74"/>
    </location>
</feature>
<comment type="subcellular location">
    <subcellularLocation>
        <location evidence="1">Membrane</location>
        <topology evidence="1">Multi-pass membrane protein</topology>
    </subcellularLocation>
</comment>
<protein>
    <recommendedName>
        <fullName evidence="8">Rhodopsin domain-containing protein</fullName>
    </recommendedName>
</protein>
<evidence type="ECO:0000256" key="5">
    <source>
        <dbReference type="ARBA" id="ARBA00038359"/>
    </source>
</evidence>
<feature type="transmembrane region" description="Helical" evidence="7">
    <location>
        <begin position="180"/>
        <end position="206"/>
    </location>
</feature>
<sequence>VYSSSPPEPRTRLENNPTLLFSWWTTMFSFVIILLRICGRYIRTERLFREDKIMALSIIPLMIRMAFVHVILLYGTNNVIATNLTEREIYHRSIGSRLVLASRIFYALFIWTAKFTVSEFLKRLTDTMWRKSYETGLRFIRIFLVITFLITVIADLAECQPFDHYWQVVPDPGPHCRQGFAQLLTMGIADIITDVLLVAFPVPIILRSAMPLKRKLSLVVLFGLSFILIVITAYRMPAVIRHQGRQQYRTVWASAEMLAAAAVSNALVIGSFIRDRGLKKPKYKFGSTTDSIEQVSTRRPTLSSNRRDSDEDLFRGHGFRLDGEGRHLPSAPRPAPVALPAARRDAGLDPDWQFPELGSKFDSSGEASHLEYHHDNPPSPGEITVASPRRNVTFFDVGGLLENGPGSITQSPSATTIAHDFAQDQSRRGSRALLSDLGGLFT</sequence>
<accession>A0A6A6H5P3</accession>